<feature type="transmembrane region" description="Helical" evidence="9">
    <location>
        <begin position="6"/>
        <end position="24"/>
    </location>
</feature>
<dbReference type="KEGG" id="tpx:Turpa_2786"/>
<comment type="subunit">
    <text evidence="9">Forms a complex with TatC.</text>
</comment>
<keyword evidence="7 9" id="KW-0811">Translocation</keyword>
<comment type="function">
    <text evidence="9">Part of the twin-arginine translocation (Tat) system that transports large folded proteins containing a characteristic twin-arginine motif in their signal peptide across membranes. TatA could form the protein-conducting channel of the Tat system.</text>
</comment>
<dbReference type="HAMAP" id="MF_00236">
    <property type="entry name" value="TatA_E"/>
    <property type="match status" value="1"/>
</dbReference>
<dbReference type="GO" id="GO:0033281">
    <property type="term" value="C:TAT protein transport complex"/>
    <property type="evidence" value="ECO:0007669"/>
    <property type="project" value="UniProtKB-UniRule"/>
</dbReference>
<accession>I4B818</accession>
<reference evidence="11 12" key="1">
    <citation type="submission" date="2012-06" db="EMBL/GenBank/DDBJ databases">
        <title>The complete chromosome of genome of Turneriella parva DSM 21527.</title>
        <authorList>
            <consortium name="US DOE Joint Genome Institute (JGI-PGF)"/>
            <person name="Lucas S."/>
            <person name="Han J."/>
            <person name="Lapidus A."/>
            <person name="Bruce D."/>
            <person name="Goodwin L."/>
            <person name="Pitluck S."/>
            <person name="Peters L."/>
            <person name="Kyrpides N."/>
            <person name="Mavromatis K."/>
            <person name="Ivanova N."/>
            <person name="Mikhailova N."/>
            <person name="Chertkov O."/>
            <person name="Detter J.C."/>
            <person name="Tapia R."/>
            <person name="Han C."/>
            <person name="Land M."/>
            <person name="Hauser L."/>
            <person name="Markowitz V."/>
            <person name="Cheng J.-F."/>
            <person name="Hugenholtz P."/>
            <person name="Woyke T."/>
            <person name="Wu D."/>
            <person name="Gronow S."/>
            <person name="Wellnitz S."/>
            <person name="Brambilla E."/>
            <person name="Klenk H.-P."/>
            <person name="Eisen J.A."/>
        </authorList>
    </citation>
    <scope>NUCLEOTIDE SEQUENCE [LARGE SCALE GENOMIC DNA]</scope>
    <source>
        <strain evidence="12">ATCC BAA-1111 / DSM 21527 / NCTC 11395 / H</strain>
    </source>
</reference>
<comment type="similarity">
    <text evidence="9">Belongs to the TatA/E family.</text>
</comment>
<feature type="compositionally biased region" description="Basic residues" evidence="10">
    <location>
        <begin position="91"/>
        <end position="107"/>
    </location>
</feature>
<name>I4B818_TURPD</name>
<evidence type="ECO:0000313" key="11">
    <source>
        <dbReference type="EMBL" id="AFM13425.1"/>
    </source>
</evidence>
<dbReference type="GO" id="GO:0043953">
    <property type="term" value="P:protein transport by the Tat complex"/>
    <property type="evidence" value="ECO:0007669"/>
    <property type="project" value="UniProtKB-UniRule"/>
</dbReference>
<evidence type="ECO:0000256" key="10">
    <source>
        <dbReference type="SAM" id="MobiDB-lite"/>
    </source>
</evidence>
<dbReference type="InterPro" id="IPR003369">
    <property type="entry name" value="TatA/B/E"/>
</dbReference>
<evidence type="ECO:0000256" key="3">
    <source>
        <dbReference type="ARBA" id="ARBA00022475"/>
    </source>
</evidence>
<evidence type="ECO:0000256" key="5">
    <source>
        <dbReference type="ARBA" id="ARBA00022927"/>
    </source>
</evidence>
<feature type="region of interest" description="Disordered" evidence="10">
    <location>
        <begin position="46"/>
        <end position="107"/>
    </location>
</feature>
<evidence type="ECO:0000256" key="8">
    <source>
        <dbReference type="ARBA" id="ARBA00023136"/>
    </source>
</evidence>
<evidence type="ECO:0000256" key="9">
    <source>
        <dbReference type="HAMAP-Rule" id="MF_00236"/>
    </source>
</evidence>
<keyword evidence="8 9" id="KW-0472">Membrane</keyword>
<dbReference type="STRING" id="869212.Turpa_2786"/>
<dbReference type="GO" id="GO:0008320">
    <property type="term" value="F:protein transmembrane transporter activity"/>
    <property type="evidence" value="ECO:0007669"/>
    <property type="project" value="UniProtKB-UniRule"/>
</dbReference>
<dbReference type="EMBL" id="CP002959">
    <property type="protein sequence ID" value="AFM13425.1"/>
    <property type="molecule type" value="Genomic_DNA"/>
</dbReference>
<evidence type="ECO:0000256" key="6">
    <source>
        <dbReference type="ARBA" id="ARBA00022989"/>
    </source>
</evidence>
<evidence type="ECO:0000256" key="7">
    <source>
        <dbReference type="ARBA" id="ARBA00023010"/>
    </source>
</evidence>
<keyword evidence="4 9" id="KW-0812">Transmembrane</keyword>
<comment type="subcellular location">
    <subcellularLocation>
        <location evidence="9">Cell inner membrane</location>
        <topology evidence="9">Single-pass membrane protein</topology>
    </subcellularLocation>
    <subcellularLocation>
        <location evidence="1">Cell membrane</location>
        <topology evidence="1">Single-pass membrane protein</topology>
    </subcellularLocation>
</comment>
<keyword evidence="3 9" id="KW-1003">Cell membrane</keyword>
<protein>
    <recommendedName>
        <fullName evidence="9">Sec-independent protein translocase protein TatA</fullName>
    </recommendedName>
</protein>
<dbReference type="InterPro" id="IPR006312">
    <property type="entry name" value="TatA/E"/>
</dbReference>
<dbReference type="HOGENOM" id="CLU_2208901_0_0_12"/>
<keyword evidence="2 9" id="KW-0813">Transport</keyword>
<dbReference type="Pfam" id="PF02416">
    <property type="entry name" value="TatA_B_E"/>
    <property type="match status" value="1"/>
</dbReference>
<keyword evidence="12" id="KW-1185">Reference proteome</keyword>
<proteinExistence type="inferred from homology"/>
<sequence>MVLLFGMPNMGEMIFLVVIILLLFGGKKLPELARGLGAGIHEFRRGMNQGNEPVQTTQEHIPERDITPVQREESRKPRSLPEPKARGGRPSARKTATRTKSATKKKK</sequence>
<gene>
    <name evidence="9" type="primary">tatA</name>
    <name evidence="11" type="ordered locus">Turpa_2786</name>
</gene>
<dbReference type="PANTHER" id="PTHR42982">
    <property type="entry name" value="SEC-INDEPENDENT PROTEIN TRANSLOCASE PROTEIN TATA"/>
    <property type="match status" value="1"/>
</dbReference>
<feature type="compositionally biased region" description="Polar residues" evidence="10">
    <location>
        <begin position="48"/>
        <end position="59"/>
    </location>
</feature>
<dbReference type="PANTHER" id="PTHR42982:SF1">
    <property type="entry name" value="SEC-INDEPENDENT PROTEIN TRANSLOCASE PROTEIN TATA"/>
    <property type="match status" value="1"/>
</dbReference>
<organism evidence="11 12">
    <name type="scientific">Turneriella parva (strain ATCC BAA-1111 / DSM 21527 / NCTC 11395 / H)</name>
    <name type="common">Leptospira parva</name>
    <dbReference type="NCBI Taxonomy" id="869212"/>
    <lineage>
        <taxon>Bacteria</taxon>
        <taxon>Pseudomonadati</taxon>
        <taxon>Spirochaetota</taxon>
        <taxon>Spirochaetia</taxon>
        <taxon>Leptospirales</taxon>
        <taxon>Leptospiraceae</taxon>
        <taxon>Turneriella</taxon>
    </lineage>
</organism>
<evidence type="ECO:0000256" key="2">
    <source>
        <dbReference type="ARBA" id="ARBA00022448"/>
    </source>
</evidence>
<dbReference type="AlphaFoldDB" id="I4B818"/>
<feature type="compositionally biased region" description="Basic and acidic residues" evidence="10">
    <location>
        <begin position="60"/>
        <end position="85"/>
    </location>
</feature>
<evidence type="ECO:0000313" key="12">
    <source>
        <dbReference type="Proteomes" id="UP000006048"/>
    </source>
</evidence>
<dbReference type="Gene3D" id="1.20.5.3310">
    <property type="match status" value="1"/>
</dbReference>
<keyword evidence="9" id="KW-0997">Cell inner membrane</keyword>
<keyword evidence="6 9" id="KW-1133">Transmembrane helix</keyword>
<evidence type="ECO:0000256" key="1">
    <source>
        <dbReference type="ARBA" id="ARBA00004162"/>
    </source>
</evidence>
<dbReference type="RefSeq" id="WP_014803927.1">
    <property type="nucleotide sequence ID" value="NC_018020.1"/>
</dbReference>
<evidence type="ECO:0000256" key="4">
    <source>
        <dbReference type="ARBA" id="ARBA00022692"/>
    </source>
</evidence>
<dbReference type="OrthoDB" id="9812812at2"/>
<keyword evidence="5 9" id="KW-0653">Protein transport</keyword>
<dbReference type="Proteomes" id="UP000006048">
    <property type="component" value="Chromosome"/>
</dbReference>